<dbReference type="eggNOG" id="COG1061">
    <property type="taxonomic scope" value="Bacteria"/>
</dbReference>
<dbReference type="RefSeq" id="WP_013535863.1">
    <property type="nucleotide sequence ID" value="NC_014924.1"/>
</dbReference>
<dbReference type="GO" id="GO:0004386">
    <property type="term" value="F:helicase activity"/>
    <property type="evidence" value="ECO:0007669"/>
    <property type="project" value="UniProtKB-KW"/>
</dbReference>
<dbReference type="AlphaFoldDB" id="E6WV37"/>
<dbReference type="STRING" id="743721.Psesu_2201"/>
<dbReference type="EMBL" id="CP002446">
    <property type="protein sequence ID" value="ADV28036.1"/>
    <property type="molecule type" value="Genomic_DNA"/>
</dbReference>
<keyword evidence="4" id="KW-1185">Reference proteome</keyword>
<reference evidence="3 4" key="1">
    <citation type="submission" date="2011-01" db="EMBL/GenBank/DDBJ databases">
        <title>Complete sequence of Pseudoxanthomonas suwonensis 11-1.</title>
        <authorList>
            <consortium name="US DOE Joint Genome Institute"/>
            <person name="Lucas S."/>
            <person name="Copeland A."/>
            <person name="Lapidus A."/>
            <person name="Cheng J.-F."/>
            <person name="Goodwin L."/>
            <person name="Pitluck S."/>
            <person name="Teshima H."/>
            <person name="Detter J.C."/>
            <person name="Han C."/>
            <person name="Tapia R."/>
            <person name="Land M."/>
            <person name="Hauser L."/>
            <person name="Kyrpides N."/>
            <person name="Ivanova N."/>
            <person name="Ovchinnikova G."/>
            <person name="Siebers A.K."/>
            <person name="Allgaier M."/>
            <person name="Thelen M.P."/>
            <person name="Hugenholtz P."/>
            <person name="Gladden J."/>
            <person name="Woyke T."/>
        </authorList>
    </citation>
    <scope>NUCLEOTIDE SEQUENCE [LARGE SCALE GENOMIC DNA]</scope>
    <source>
        <strain evidence="4">11-1</strain>
    </source>
</reference>
<keyword evidence="3" id="KW-0067">ATP-binding</keyword>
<keyword evidence="3" id="KW-0378">Hydrolase</keyword>
<dbReference type="Proteomes" id="UP000008632">
    <property type="component" value="Chromosome"/>
</dbReference>
<feature type="region of interest" description="Disordered" evidence="1">
    <location>
        <begin position="55"/>
        <end position="79"/>
    </location>
</feature>
<dbReference type="Gene3D" id="3.40.50.300">
    <property type="entry name" value="P-loop containing nucleotide triphosphate hydrolases"/>
    <property type="match status" value="2"/>
</dbReference>
<evidence type="ECO:0000313" key="4">
    <source>
        <dbReference type="Proteomes" id="UP000008632"/>
    </source>
</evidence>
<name>E6WV37_PSEUU</name>
<dbReference type="InterPro" id="IPR027417">
    <property type="entry name" value="P-loop_NTPase"/>
</dbReference>
<organism evidence="3 4">
    <name type="scientific">Pseudoxanthomonas suwonensis (strain 11-1)</name>
    <dbReference type="NCBI Taxonomy" id="743721"/>
    <lineage>
        <taxon>Bacteria</taxon>
        <taxon>Pseudomonadati</taxon>
        <taxon>Pseudomonadota</taxon>
        <taxon>Gammaproteobacteria</taxon>
        <taxon>Lysobacterales</taxon>
        <taxon>Lysobacteraceae</taxon>
        <taxon>Pseudoxanthomonas</taxon>
    </lineage>
</organism>
<dbReference type="KEGG" id="psu:Psesu_2201"/>
<dbReference type="PROSITE" id="PS51194">
    <property type="entry name" value="HELICASE_CTER"/>
    <property type="match status" value="1"/>
</dbReference>
<dbReference type="HOGENOM" id="CLU_004880_0_0_6"/>
<protein>
    <submittedName>
        <fullName evidence="3">Helicase domain protein</fullName>
    </submittedName>
</protein>
<dbReference type="OrthoDB" id="713315at2"/>
<dbReference type="SUPFAM" id="SSF52540">
    <property type="entry name" value="P-loop containing nucleoside triphosphate hydrolases"/>
    <property type="match status" value="1"/>
</dbReference>
<accession>E6WV37</accession>
<feature type="domain" description="Helicase C-terminal" evidence="2">
    <location>
        <begin position="748"/>
        <end position="923"/>
    </location>
</feature>
<keyword evidence="3" id="KW-0347">Helicase</keyword>
<evidence type="ECO:0000259" key="2">
    <source>
        <dbReference type="PROSITE" id="PS51194"/>
    </source>
</evidence>
<proteinExistence type="predicted"/>
<gene>
    <name evidence="3" type="ordered locus">Psesu_2201</name>
</gene>
<evidence type="ECO:0000256" key="1">
    <source>
        <dbReference type="SAM" id="MobiDB-lite"/>
    </source>
</evidence>
<sequence length="1042" mass="114116">MEELVKARAQFAEYVRGVLIGPMQGDDEDVEGTPLLRYMMGMLFPRQGEIELAEDGTEEGTRTAGGEGDESQDSSRRAMPSSVGLSFLVPADAMLVATVSAGIYERTDGGSSSRRDKSKWRRKQLPREDIPLTLSDGVSKKGILDGRGWLYLNCRPWGEGRKLVTVTLVNANEPAKTLDPASLLFQCLLSVEAHDGEILPYPQPESPSALGQEEAELRHLYRESPPFARGHGAAAMWGAGQLPCRRVWADFLPSCEVRSATFEIRVSNPLDPRYSDVEFLAFHPERAEVQRVLQGLVEAFEAWVNEEEDGARTAGAEAGIKLAKRCRDWCKRMREGVESLADDATFKVFQLANRAMLWQRQMAEAGLGGPYPPSIARAAPELGRGLGFKWRPFQIAFFLGTIRSLVDEACTEREVVDVIWFPTGGGKTEAYLLVAAFELLRRRMVSGGVDAGTGVLSRYTLRMLTTQQFQRTGMLACSLELLRRSSPELLGRRPFSVGLWVGQSLTPNKFSNAEELLEQWDLGNSEARNPFLVDRCPACATALVDHANRVAGVSCSASSFKFHCLSSACQFHAWLPMQVVDEALYRDPPSILLGTLDKFAGLSWDHSPRAFFGGLDGTASPPSLIIQDELHLISGPLGSISAPYEIAIDGIVRARNKGIGPKVIASTATIRNSREQVRGLYGRSSTVFPSPVNRWDDAFFFRLQDPSEKPGRLYLGAMGQGTTTPVVSMVWSAAALLQASAEVQLPESLADSYWTVLAYLNSRRELGRTITAASQEIPDRMKAIASADDKVREIGEVMELSSQMTKDMGEAIRSLERKGTKQSPAVGFVPCTSIISVGVDVPRLGVMLVNGQPKLTAEYIQASSRVGRSDAAPGLVLTLYSSAKPRDRSHYEDFLGYHQAVYRYVEPTSVTPYAPPARERTLHAAIIALIRHATQFGGNDAARRVDFTQEPVVSLIARFKATIGAADPSEADEASQCIDEFLGLWSEVAGGGSQLSYVSAGRQHPTALIRDFGADEVLGYRQAMRSVRNVDPDVILLPVEEA</sequence>
<evidence type="ECO:0000313" key="3">
    <source>
        <dbReference type="EMBL" id="ADV28036.1"/>
    </source>
</evidence>
<dbReference type="InterPro" id="IPR001650">
    <property type="entry name" value="Helicase_C-like"/>
</dbReference>
<keyword evidence="3" id="KW-0547">Nucleotide-binding</keyword>